<keyword evidence="2" id="KW-1185">Reference proteome</keyword>
<organism evidence="1 2">
    <name type="scientific">Penicillium roqueforti (strain FM164)</name>
    <dbReference type="NCBI Taxonomy" id="1365484"/>
    <lineage>
        <taxon>Eukaryota</taxon>
        <taxon>Fungi</taxon>
        <taxon>Dikarya</taxon>
        <taxon>Ascomycota</taxon>
        <taxon>Pezizomycotina</taxon>
        <taxon>Eurotiomycetes</taxon>
        <taxon>Eurotiomycetidae</taxon>
        <taxon>Eurotiales</taxon>
        <taxon>Aspergillaceae</taxon>
        <taxon>Penicillium</taxon>
    </lineage>
</organism>
<proteinExistence type="predicted"/>
<gene>
    <name evidence="1" type="ORF">PROQFM164_S02g002796</name>
</gene>
<dbReference type="Proteomes" id="UP000030686">
    <property type="component" value="Unassembled WGS sequence"/>
</dbReference>
<dbReference type="AlphaFoldDB" id="W6Q8D8"/>
<dbReference type="OrthoDB" id="5383867at2759"/>
<evidence type="ECO:0000313" key="1">
    <source>
        <dbReference type="EMBL" id="CDM32645.1"/>
    </source>
</evidence>
<name>W6Q8D8_PENRF</name>
<sequence>MIHYLFKGLAGVYSAEEAASRLKYIDTGLGPRKSPYYKEYLIKGGIATNKYRILAVFEGEGLKHNTIFEYPSYRI</sequence>
<reference evidence="1" key="1">
    <citation type="journal article" date="2014" name="Nat. Commun.">
        <title>Multiple recent horizontal transfers of a large genomic region in cheese making fungi.</title>
        <authorList>
            <person name="Cheeseman K."/>
            <person name="Ropars J."/>
            <person name="Renault P."/>
            <person name="Dupont J."/>
            <person name="Gouzy J."/>
            <person name="Branca A."/>
            <person name="Abraham A.L."/>
            <person name="Ceppi M."/>
            <person name="Conseiller E."/>
            <person name="Debuchy R."/>
            <person name="Malagnac F."/>
            <person name="Goarin A."/>
            <person name="Silar P."/>
            <person name="Lacoste S."/>
            <person name="Sallet E."/>
            <person name="Bensimon A."/>
            <person name="Giraud T."/>
            <person name="Brygoo Y."/>
        </authorList>
    </citation>
    <scope>NUCLEOTIDE SEQUENCE [LARGE SCALE GENOMIC DNA]</scope>
    <source>
        <strain evidence="1">FM164</strain>
    </source>
</reference>
<protein>
    <submittedName>
        <fullName evidence="1">Genomic scaffold, ProqFM164S02</fullName>
    </submittedName>
</protein>
<dbReference type="EMBL" id="HG792016">
    <property type="protein sequence ID" value="CDM32645.1"/>
    <property type="molecule type" value="Genomic_DNA"/>
</dbReference>
<accession>W6Q8D8</accession>
<evidence type="ECO:0000313" key="2">
    <source>
        <dbReference type="Proteomes" id="UP000030686"/>
    </source>
</evidence>